<sequence>MDFTLTLMPLIPFLFFFAFLFLHARGINCPSCHRPMPVFQSPFNKTRRQWLVGGYRCPNCGCETDLKGRQVAARTLPEQGTLLLGMGLFVFCIVISLLLTCIPLMMLLMRN</sequence>
<dbReference type="RefSeq" id="WP_145186195.1">
    <property type="nucleotide sequence ID" value="NZ_CP036266.1"/>
</dbReference>
<reference evidence="2 3" key="1">
    <citation type="submission" date="2019-02" db="EMBL/GenBank/DDBJ databases">
        <title>Deep-cultivation of Planctomycetes and their phenomic and genomic characterization uncovers novel biology.</title>
        <authorList>
            <person name="Wiegand S."/>
            <person name="Jogler M."/>
            <person name="Boedeker C."/>
            <person name="Pinto D."/>
            <person name="Vollmers J."/>
            <person name="Rivas-Marin E."/>
            <person name="Kohn T."/>
            <person name="Peeters S.H."/>
            <person name="Heuer A."/>
            <person name="Rast P."/>
            <person name="Oberbeckmann S."/>
            <person name="Bunk B."/>
            <person name="Jeske O."/>
            <person name="Meyerdierks A."/>
            <person name="Storesund J.E."/>
            <person name="Kallscheuer N."/>
            <person name="Luecker S."/>
            <person name="Lage O.M."/>
            <person name="Pohl T."/>
            <person name="Merkel B.J."/>
            <person name="Hornburger P."/>
            <person name="Mueller R.-W."/>
            <person name="Bruemmer F."/>
            <person name="Labrenz M."/>
            <person name="Spormann A.M."/>
            <person name="Op den Camp H."/>
            <person name="Overmann J."/>
            <person name="Amann R."/>
            <person name="Jetten M.S.M."/>
            <person name="Mascher T."/>
            <person name="Medema M.H."/>
            <person name="Devos D.P."/>
            <person name="Kaster A.-K."/>
            <person name="Ovreas L."/>
            <person name="Rohde M."/>
            <person name="Galperin M.Y."/>
            <person name="Jogler C."/>
        </authorList>
    </citation>
    <scope>NUCLEOTIDE SEQUENCE [LARGE SCALE GENOMIC DNA]</scope>
    <source>
        <strain evidence="2 3">HG66A1</strain>
    </source>
</reference>
<evidence type="ECO:0000313" key="2">
    <source>
        <dbReference type="EMBL" id="QDT21610.1"/>
    </source>
</evidence>
<protein>
    <submittedName>
        <fullName evidence="2">Uncharacterized protein</fullName>
    </submittedName>
</protein>
<dbReference type="Proteomes" id="UP000320421">
    <property type="component" value="Chromosome"/>
</dbReference>
<keyword evidence="1" id="KW-0812">Transmembrane</keyword>
<keyword evidence="3" id="KW-1185">Reference proteome</keyword>
<keyword evidence="1" id="KW-1133">Transmembrane helix</keyword>
<dbReference type="EMBL" id="CP036266">
    <property type="protein sequence ID" value="QDT21610.1"/>
    <property type="molecule type" value="Genomic_DNA"/>
</dbReference>
<proteinExistence type="predicted"/>
<evidence type="ECO:0000256" key="1">
    <source>
        <dbReference type="SAM" id="Phobius"/>
    </source>
</evidence>
<organism evidence="2 3">
    <name type="scientific">Gimesia chilikensis</name>
    <dbReference type="NCBI Taxonomy" id="2605989"/>
    <lineage>
        <taxon>Bacteria</taxon>
        <taxon>Pseudomonadati</taxon>
        <taxon>Planctomycetota</taxon>
        <taxon>Planctomycetia</taxon>
        <taxon>Planctomycetales</taxon>
        <taxon>Planctomycetaceae</taxon>
        <taxon>Gimesia</taxon>
    </lineage>
</organism>
<accession>A0A517PQG3</accession>
<dbReference type="AlphaFoldDB" id="A0A517PQG3"/>
<evidence type="ECO:0000313" key="3">
    <source>
        <dbReference type="Proteomes" id="UP000320421"/>
    </source>
</evidence>
<name>A0A517PQG3_9PLAN</name>
<feature type="transmembrane region" description="Helical" evidence="1">
    <location>
        <begin position="82"/>
        <end position="108"/>
    </location>
</feature>
<dbReference type="OrthoDB" id="292458at2"/>
<keyword evidence="1" id="KW-0472">Membrane</keyword>
<gene>
    <name evidence="2" type="ORF">HG66A1_34130</name>
</gene>